<dbReference type="CDD" id="cd11041">
    <property type="entry name" value="CYP503A1-like"/>
    <property type="match status" value="1"/>
</dbReference>
<dbReference type="OrthoDB" id="1844152at2759"/>
<dbReference type="AlphaFoldDB" id="A0A6A6NL85"/>
<evidence type="ECO:0000256" key="7">
    <source>
        <dbReference type="ARBA" id="ARBA00023033"/>
    </source>
</evidence>
<evidence type="ECO:0000313" key="10">
    <source>
        <dbReference type="EMBL" id="KAF2452475.1"/>
    </source>
</evidence>
<evidence type="ECO:0000313" key="11">
    <source>
        <dbReference type="Proteomes" id="UP000799766"/>
    </source>
</evidence>
<reference evidence="10" key="1">
    <citation type="journal article" date="2020" name="Stud. Mycol.">
        <title>101 Dothideomycetes genomes: a test case for predicting lifestyles and emergence of pathogens.</title>
        <authorList>
            <person name="Haridas S."/>
            <person name="Albert R."/>
            <person name="Binder M."/>
            <person name="Bloem J."/>
            <person name="Labutti K."/>
            <person name="Salamov A."/>
            <person name="Andreopoulos B."/>
            <person name="Baker S."/>
            <person name="Barry K."/>
            <person name="Bills G."/>
            <person name="Bluhm B."/>
            <person name="Cannon C."/>
            <person name="Castanera R."/>
            <person name="Culley D."/>
            <person name="Daum C."/>
            <person name="Ezra D."/>
            <person name="Gonzalez J."/>
            <person name="Henrissat B."/>
            <person name="Kuo A."/>
            <person name="Liang C."/>
            <person name="Lipzen A."/>
            <person name="Lutzoni F."/>
            <person name="Magnuson J."/>
            <person name="Mondo S."/>
            <person name="Nolan M."/>
            <person name="Ohm R."/>
            <person name="Pangilinan J."/>
            <person name="Park H.-J."/>
            <person name="Ramirez L."/>
            <person name="Alfaro M."/>
            <person name="Sun H."/>
            <person name="Tritt A."/>
            <person name="Yoshinaga Y."/>
            <person name="Zwiers L.-H."/>
            <person name="Turgeon B."/>
            <person name="Goodwin S."/>
            <person name="Spatafora J."/>
            <person name="Crous P."/>
            <person name="Grigoriev I."/>
        </authorList>
    </citation>
    <scope>NUCLEOTIDE SEQUENCE</scope>
    <source>
        <strain evidence="10">ATCC 16933</strain>
    </source>
</reference>
<dbReference type="GO" id="GO:0004497">
    <property type="term" value="F:monooxygenase activity"/>
    <property type="evidence" value="ECO:0007669"/>
    <property type="project" value="UniProtKB-KW"/>
</dbReference>
<evidence type="ECO:0000256" key="1">
    <source>
        <dbReference type="ARBA" id="ARBA00001971"/>
    </source>
</evidence>
<evidence type="ECO:0000256" key="9">
    <source>
        <dbReference type="RuleBase" id="RU000461"/>
    </source>
</evidence>
<dbReference type="EMBL" id="MU001709">
    <property type="protein sequence ID" value="KAF2452475.1"/>
    <property type="molecule type" value="Genomic_DNA"/>
</dbReference>
<evidence type="ECO:0000256" key="5">
    <source>
        <dbReference type="ARBA" id="ARBA00023002"/>
    </source>
</evidence>
<keyword evidence="11" id="KW-1185">Reference proteome</keyword>
<dbReference type="InterPro" id="IPR017972">
    <property type="entry name" value="Cyt_P450_CS"/>
</dbReference>
<keyword evidence="3 8" id="KW-0349">Heme</keyword>
<evidence type="ECO:0000256" key="8">
    <source>
        <dbReference type="PIRSR" id="PIRSR602403-1"/>
    </source>
</evidence>
<dbReference type="PROSITE" id="PS00086">
    <property type="entry name" value="CYTOCHROME_P450"/>
    <property type="match status" value="1"/>
</dbReference>
<comment type="cofactor">
    <cofactor evidence="1 8">
        <name>heme</name>
        <dbReference type="ChEBI" id="CHEBI:30413"/>
    </cofactor>
</comment>
<dbReference type="PRINTS" id="PR00465">
    <property type="entry name" value="EP450IV"/>
</dbReference>
<dbReference type="InterPro" id="IPR036396">
    <property type="entry name" value="Cyt_P450_sf"/>
</dbReference>
<evidence type="ECO:0000256" key="6">
    <source>
        <dbReference type="ARBA" id="ARBA00023004"/>
    </source>
</evidence>
<dbReference type="PANTHER" id="PTHR46206">
    <property type="entry name" value="CYTOCHROME P450"/>
    <property type="match status" value="1"/>
</dbReference>
<gene>
    <name evidence="10" type="ORF">BDY21DRAFT_359296</name>
</gene>
<dbReference type="GO" id="GO:0020037">
    <property type="term" value="F:heme binding"/>
    <property type="evidence" value="ECO:0007669"/>
    <property type="project" value="InterPro"/>
</dbReference>
<dbReference type="InterPro" id="IPR002403">
    <property type="entry name" value="Cyt_P450_E_grp-IV"/>
</dbReference>
<dbReference type="Proteomes" id="UP000799766">
    <property type="component" value="Unassembled WGS sequence"/>
</dbReference>
<sequence>MARFAVRSPDPKRDMDPRALCSRLLALNFVGIHTSAVTIQNFWLDVLGRPGKEELLTALRKEAEEVQAKCGGAWNKANVARLALLDSTLRESLRVSAFKGRGVERQVVAEKGTTLPDGTVLPKGTRLGVATTEVHADCELHGNDANVFRPDRFVGKGGTGGVIVTGESFLAFGLGRHACPGRFLAAHELKLLIAYMLLNYDIAPLRCRPENSSFSDFSAPLNVLLRIRPRRDARLE</sequence>
<dbReference type="SUPFAM" id="SSF48264">
    <property type="entry name" value="Cytochrome P450"/>
    <property type="match status" value="1"/>
</dbReference>
<keyword evidence="7 9" id="KW-0503">Monooxygenase</keyword>
<evidence type="ECO:0000256" key="4">
    <source>
        <dbReference type="ARBA" id="ARBA00022723"/>
    </source>
</evidence>
<proteinExistence type="inferred from homology"/>
<accession>A0A6A6NL85</accession>
<evidence type="ECO:0000256" key="3">
    <source>
        <dbReference type="ARBA" id="ARBA00022617"/>
    </source>
</evidence>
<dbReference type="GO" id="GO:0016705">
    <property type="term" value="F:oxidoreductase activity, acting on paired donors, with incorporation or reduction of molecular oxygen"/>
    <property type="evidence" value="ECO:0007669"/>
    <property type="project" value="InterPro"/>
</dbReference>
<keyword evidence="6 8" id="KW-0408">Iron</keyword>
<feature type="binding site" description="axial binding residue" evidence="8">
    <location>
        <position position="179"/>
    </location>
    <ligand>
        <name>heme</name>
        <dbReference type="ChEBI" id="CHEBI:30413"/>
    </ligand>
    <ligandPart>
        <name>Fe</name>
        <dbReference type="ChEBI" id="CHEBI:18248"/>
    </ligandPart>
</feature>
<dbReference type="Gene3D" id="1.10.630.10">
    <property type="entry name" value="Cytochrome P450"/>
    <property type="match status" value="1"/>
</dbReference>
<name>A0A6A6NL85_9PEZI</name>
<keyword evidence="4 8" id="KW-0479">Metal-binding</keyword>
<dbReference type="Pfam" id="PF00067">
    <property type="entry name" value="p450"/>
    <property type="match status" value="1"/>
</dbReference>
<evidence type="ECO:0000256" key="2">
    <source>
        <dbReference type="ARBA" id="ARBA00010617"/>
    </source>
</evidence>
<organism evidence="10 11">
    <name type="scientific">Lineolata rhizophorae</name>
    <dbReference type="NCBI Taxonomy" id="578093"/>
    <lineage>
        <taxon>Eukaryota</taxon>
        <taxon>Fungi</taxon>
        <taxon>Dikarya</taxon>
        <taxon>Ascomycota</taxon>
        <taxon>Pezizomycotina</taxon>
        <taxon>Dothideomycetes</taxon>
        <taxon>Dothideomycetes incertae sedis</taxon>
        <taxon>Lineolatales</taxon>
        <taxon>Lineolataceae</taxon>
        <taxon>Lineolata</taxon>
    </lineage>
</organism>
<dbReference type="PANTHER" id="PTHR46206:SF1">
    <property type="entry name" value="P450, PUTATIVE (EUROFUNG)-RELATED"/>
    <property type="match status" value="1"/>
</dbReference>
<comment type="similarity">
    <text evidence="2 9">Belongs to the cytochrome P450 family.</text>
</comment>
<protein>
    <submittedName>
        <fullName evidence="10">Cytochrome P450</fullName>
    </submittedName>
</protein>
<dbReference type="InterPro" id="IPR001128">
    <property type="entry name" value="Cyt_P450"/>
</dbReference>
<keyword evidence="5 9" id="KW-0560">Oxidoreductase</keyword>
<dbReference type="GO" id="GO:0005506">
    <property type="term" value="F:iron ion binding"/>
    <property type="evidence" value="ECO:0007669"/>
    <property type="project" value="InterPro"/>
</dbReference>